<dbReference type="Pfam" id="PF13456">
    <property type="entry name" value="RVT_3"/>
    <property type="match status" value="1"/>
</dbReference>
<dbReference type="PANTHER" id="PTHR47074">
    <property type="entry name" value="BNAC02G40300D PROTEIN"/>
    <property type="match status" value="1"/>
</dbReference>
<keyword evidence="3" id="KW-1185">Reference proteome</keyword>
<dbReference type="InterPro" id="IPR012337">
    <property type="entry name" value="RNaseH-like_sf"/>
</dbReference>
<dbReference type="GO" id="GO:0004523">
    <property type="term" value="F:RNA-DNA hybrid ribonuclease activity"/>
    <property type="evidence" value="ECO:0007669"/>
    <property type="project" value="InterPro"/>
</dbReference>
<gene>
    <name evidence="2" type="ORF">QJS04_geneDACA023252</name>
</gene>
<dbReference type="Proteomes" id="UP001179952">
    <property type="component" value="Unassembled WGS sequence"/>
</dbReference>
<dbReference type="AlphaFoldDB" id="A0AAV9A5P1"/>
<proteinExistence type="predicted"/>
<dbReference type="PANTHER" id="PTHR47074:SF21">
    <property type="entry name" value="RNASE H TYPE-1 DOMAIN-CONTAINING PROTEIN"/>
    <property type="match status" value="1"/>
</dbReference>
<reference evidence="2" key="2">
    <citation type="submission" date="2023-06" db="EMBL/GenBank/DDBJ databases">
        <authorList>
            <person name="Ma L."/>
            <person name="Liu K.-W."/>
            <person name="Li Z."/>
            <person name="Hsiao Y.-Y."/>
            <person name="Qi Y."/>
            <person name="Fu T."/>
            <person name="Tang G."/>
            <person name="Zhang D."/>
            <person name="Sun W.-H."/>
            <person name="Liu D.-K."/>
            <person name="Li Y."/>
            <person name="Chen G.-Z."/>
            <person name="Liu X.-D."/>
            <person name="Liao X.-Y."/>
            <person name="Jiang Y.-T."/>
            <person name="Yu X."/>
            <person name="Hao Y."/>
            <person name="Huang J."/>
            <person name="Zhao X.-W."/>
            <person name="Ke S."/>
            <person name="Chen Y.-Y."/>
            <person name="Wu W.-L."/>
            <person name="Hsu J.-L."/>
            <person name="Lin Y.-F."/>
            <person name="Huang M.-D."/>
            <person name="Li C.-Y."/>
            <person name="Huang L."/>
            <person name="Wang Z.-W."/>
            <person name="Zhao X."/>
            <person name="Zhong W.-Y."/>
            <person name="Peng D.-H."/>
            <person name="Ahmad S."/>
            <person name="Lan S."/>
            <person name="Zhang J.-S."/>
            <person name="Tsai W.-C."/>
            <person name="Van De Peer Y."/>
            <person name="Liu Z.-J."/>
        </authorList>
    </citation>
    <scope>NUCLEOTIDE SEQUENCE</scope>
    <source>
        <strain evidence="2">SCP</strain>
        <tissue evidence="2">Leaves</tissue>
    </source>
</reference>
<dbReference type="Gene3D" id="3.30.420.10">
    <property type="entry name" value="Ribonuclease H-like superfamily/Ribonuclease H"/>
    <property type="match status" value="1"/>
</dbReference>
<dbReference type="CDD" id="cd06222">
    <property type="entry name" value="RNase_H_like"/>
    <property type="match status" value="1"/>
</dbReference>
<comment type="caution">
    <text evidence="2">The sequence shown here is derived from an EMBL/GenBank/DDBJ whole genome shotgun (WGS) entry which is preliminary data.</text>
</comment>
<dbReference type="SUPFAM" id="SSF53098">
    <property type="entry name" value="Ribonuclease H-like"/>
    <property type="match status" value="1"/>
</dbReference>
<sequence>MVYTVWSIWKSRNDKIFRNSSTPKSFLVNRIIRATSSRFLGTLLPDNGSSLSQVCSKAFGIPLVESLSTSQIALWLPPSAGWVKINSDGSKGDDRFGYGAIVRDPNGDCLVAVAVRSCAASINILELQGMAYGLKLCTGLPNSNKLSIWAETDSTTVVAWTQGRGTIPWFAFRDLRFIKQTLAQFASWRVSHIFREGNRVADFLAAARSSLGSTIYAPSLLGSDLQALIQDDKQSRSQLRISSKALGFI</sequence>
<dbReference type="InterPro" id="IPR036397">
    <property type="entry name" value="RNaseH_sf"/>
</dbReference>
<name>A0AAV9A5P1_ACOGR</name>
<evidence type="ECO:0000313" key="2">
    <source>
        <dbReference type="EMBL" id="KAK1259493.1"/>
    </source>
</evidence>
<dbReference type="GO" id="GO:0003676">
    <property type="term" value="F:nucleic acid binding"/>
    <property type="evidence" value="ECO:0007669"/>
    <property type="project" value="InterPro"/>
</dbReference>
<protein>
    <recommendedName>
        <fullName evidence="1">RNase H type-1 domain-containing protein</fullName>
    </recommendedName>
</protein>
<organism evidence="2 3">
    <name type="scientific">Acorus gramineus</name>
    <name type="common">Dwarf sweet flag</name>
    <dbReference type="NCBI Taxonomy" id="55184"/>
    <lineage>
        <taxon>Eukaryota</taxon>
        <taxon>Viridiplantae</taxon>
        <taxon>Streptophyta</taxon>
        <taxon>Embryophyta</taxon>
        <taxon>Tracheophyta</taxon>
        <taxon>Spermatophyta</taxon>
        <taxon>Magnoliopsida</taxon>
        <taxon>Liliopsida</taxon>
        <taxon>Acoraceae</taxon>
        <taxon>Acorus</taxon>
    </lineage>
</organism>
<evidence type="ECO:0000313" key="3">
    <source>
        <dbReference type="Proteomes" id="UP001179952"/>
    </source>
</evidence>
<evidence type="ECO:0000259" key="1">
    <source>
        <dbReference type="Pfam" id="PF13456"/>
    </source>
</evidence>
<reference evidence="2" key="1">
    <citation type="journal article" date="2023" name="Nat. Commun.">
        <title>Diploid and tetraploid genomes of Acorus and the evolution of monocots.</title>
        <authorList>
            <person name="Ma L."/>
            <person name="Liu K.W."/>
            <person name="Li Z."/>
            <person name="Hsiao Y.Y."/>
            <person name="Qi Y."/>
            <person name="Fu T."/>
            <person name="Tang G.D."/>
            <person name="Zhang D."/>
            <person name="Sun W.H."/>
            <person name="Liu D.K."/>
            <person name="Li Y."/>
            <person name="Chen G.Z."/>
            <person name="Liu X.D."/>
            <person name="Liao X.Y."/>
            <person name="Jiang Y.T."/>
            <person name="Yu X."/>
            <person name="Hao Y."/>
            <person name="Huang J."/>
            <person name="Zhao X.W."/>
            <person name="Ke S."/>
            <person name="Chen Y.Y."/>
            <person name="Wu W.L."/>
            <person name="Hsu J.L."/>
            <person name="Lin Y.F."/>
            <person name="Huang M.D."/>
            <person name="Li C.Y."/>
            <person name="Huang L."/>
            <person name="Wang Z.W."/>
            <person name="Zhao X."/>
            <person name="Zhong W.Y."/>
            <person name="Peng D.H."/>
            <person name="Ahmad S."/>
            <person name="Lan S."/>
            <person name="Zhang J.S."/>
            <person name="Tsai W.C."/>
            <person name="Van de Peer Y."/>
            <person name="Liu Z.J."/>
        </authorList>
    </citation>
    <scope>NUCLEOTIDE SEQUENCE</scope>
    <source>
        <strain evidence="2">SCP</strain>
    </source>
</reference>
<dbReference type="InterPro" id="IPR044730">
    <property type="entry name" value="RNase_H-like_dom_plant"/>
</dbReference>
<feature type="domain" description="RNase H type-1" evidence="1">
    <location>
        <begin position="86"/>
        <end position="206"/>
    </location>
</feature>
<dbReference type="InterPro" id="IPR052929">
    <property type="entry name" value="RNase_H-like_EbsB-rel"/>
</dbReference>
<accession>A0AAV9A5P1</accession>
<dbReference type="EMBL" id="JAUJYN010000012">
    <property type="protein sequence ID" value="KAK1259493.1"/>
    <property type="molecule type" value="Genomic_DNA"/>
</dbReference>
<dbReference type="InterPro" id="IPR002156">
    <property type="entry name" value="RNaseH_domain"/>
</dbReference>